<feature type="non-terminal residue" evidence="2">
    <location>
        <position position="368"/>
    </location>
</feature>
<keyword evidence="3" id="KW-1185">Reference proteome</keyword>
<sequence>MIGGLVPNLIPWLPTLFARQGALFAVHTPEVGAELARLSPRVTLPYQLWTASPRSPVPRAWGAEAQLGDFEPDSACAGDDEEQDSDLFRARDRRDARDVRFSAATHAHRIPTALESRRPSVHYYETNSSLRARLVESHTASNIASSPRRRRVPRIERARRMAFVMRPAARAPCRARSAARESAARRRPPHAEPSSPVAAAPCVACDRHAASRKPTVAPRGINTPPPMPTPAPGPQTHGSSRRPVSRRNQLGALPQCPVVRRAATARPARRRVAPGFSAKFLQLRPTRRRPRLVKREPAHPHRAPTLGHESPPQAAHAQHTANARLSLRVLHAARETWVALERGMVTQGALRRAAHCFGAATRVDRTGH</sequence>
<feature type="compositionally biased region" description="Pro residues" evidence="1">
    <location>
        <begin position="223"/>
        <end position="233"/>
    </location>
</feature>
<organism evidence="2 3">
    <name type="scientific">Mycena belliarum</name>
    <dbReference type="NCBI Taxonomy" id="1033014"/>
    <lineage>
        <taxon>Eukaryota</taxon>
        <taxon>Fungi</taxon>
        <taxon>Dikarya</taxon>
        <taxon>Basidiomycota</taxon>
        <taxon>Agaricomycotina</taxon>
        <taxon>Agaricomycetes</taxon>
        <taxon>Agaricomycetidae</taxon>
        <taxon>Agaricales</taxon>
        <taxon>Marasmiineae</taxon>
        <taxon>Mycenaceae</taxon>
        <taxon>Mycena</taxon>
    </lineage>
</organism>
<gene>
    <name evidence="2" type="ORF">B0H15DRAFT_1027202</name>
</gene>
<feature type="compositionally biased region" description="Low complexity" evidence="1">
    <location>
        <begin position="192"/>
        <end position="204"/>
    </location>
</feature>
<evidence type="ECO:0000313" key="2">
    <source>
        <dbReference type="EMBL" id="KAJ7075224.1"/>
    </source>
</evidence>
<protein>
    <submittedName>
        <fullName evidence="2">Uncharacterized protein</fullName>
    </submittedName>
</protein>
<evidence type="ECO:0000313" key="3">
    <source>
        <dbReference type="Proteomes" id="UP001222325"/>
    </source>
</evidence>
<comment type="caution">
    <text evidence="2">The sequence shown here is derived from an EMBL/GenBank/DDBJ whole genome shotgun (WGS) entry which is preliminary data.</text>
</comment>
<reference evidence="2" key="1">
    <citation type="submission" date="2023-03" db="EMBL/GenBank/DDBJ databases">
        <title>Massive genome expansion in bonnet fungi (Mycena s.s.) driven by repeated elements and novel gene families across ecological guilds.</title>
        <authorList>
            <consortium name="Lawrence Berkeley National Laboratory"/>
            <person name="Harder C.B."/>
            <person name="Miyauchi S."/>
            <person name="Viragh M."/>
            <person name="Kuo A."/>
            <person name="Thoen E."/>
            <person name="Andreopoulos B."/>
            <person name="Lu D."/>
            <person name="Skrede I."/>
            <person name="Drula E."/>
            <person name="Henrissat B."/>
            <person name="Morin E."/>
            <person name="Kohler A."/>
            <person name="Barry K."/>
            <person name="LaButti K."/>
            <person name="Morin E."/>
            <person name="Salamov A."/>
            <person name="Lipzen A."/>
            <person name="Mereny Z."/>
            <person name="Hegedus B."/>
            <person name="Baldrian P."/>
            <person name="Stursova M."/>
            <person name="Weitz H."/>
            <person name="Taylor A."/>
            <person name="Grigoriev I.V."/>
            <person name="Nagy L.G."/>
            <person name="Martin F."/>
            <person name="Kauserud H."/>
        </authorList>
    </citation>
    <scope>NUCLEOTIDE SEQUENCE</scope>
    <source>
        <strain evidence="2">CBHHK173m</strain>
    </source>
</reference>
<name>A0AAD6XJ52_9AGAR</name>
<dbReference type="EMBL" id="JARJCN010000101">
    <property type="protein sequence ID" value="KAJ7075224.1"/>
    <property type="molecule type" value="Genomic_DNA"/>
</dbReference>
<feature type="region of interest" description="Disordered" evidence="1">
    <location>
        <begin position="292"/>
        <end position="320"/>
    </location>
</feature>
<dbReference type="Proteomes" id="UP001222325">
    <property type="component" value="Unassembled WGS sequence"/>
</dbReference>
<feature type="region of interest" description="Disordered" evidence="1">
    <location>
        <begin position="173"/>
        <end position="249"/>
    </location>
</feature>
<dbReference type="AlphaFoldDB" id="A0AAD6XJ52"/>
<evidence type="ECO:0000256" key="1">
    <source>
        <dbReference type="SAM" id="MobiDB-lite"/>
    </source>
</evidence>
<accession>A0AAD6XJ52</accession>
<proteinExistence type="predicted"/>